<dbReference type="Gene3D" id="1.10.1410.40">
    <property type="match status" value="1"/>
</dbReference>
<accession>A0AAV6FZV1</accession>
<dbReference type="GO" id="GO:0038001">
    <property type="term" value="P:paracrine signaling"/>
    <property type="evidence" value="ECO:0007669"/>
    <property type="project" value="TreeGrafter"/>
</dbReference>
<evidence type="ECO:0000259" key="4">
    <source>
        <dbReference type="Pfam" id="PF20266"/>
    </source>
</evidence>
<dbReference type="FunFam" id="1.10.1410.40:FF:000007">
    <property type="entry name" value="Cyclic GMP-AMP synthase"/>
    <property type="match status" value="1"/>
</dbReference>
<evidence type="ECO:0008006" key="7">
    <source>
        <dbReference type="Google" id="ProtNLM"/>
    </source>
</evidence>
<proteinExistence type="inferred from homology"/>
<dbReference type="Pfam" id="PF03281">
    <property type="entry name" value="Mab-21"/>
    <property type="match status" value="1"/>
</dbReference>
<dbReference type="AlphaFoldDB" id="A0AAV6FZV1"/>
<dbReference type="SMART" id="SM01265">
    <property type="entry name" value="Mab-21"/>
    <property type="match status" value="1"/>
</dbReference>
<protein>
    <recommendedName>
        <fullName evidence="7">Cyclic GMP-AMP synthase</fullName>
    </recommendedName>
</protein>
<keyword evidence="6" id="KW-1185">Reference proteome</keyword>
<dbReference type="GO" id="GO:0003690">
    <property type="term" value="F:double-stranded DNA binding"/>
    <property type="evidence" value="ECO:0007669"/>
    <property type="project" value="TreeGrafter"/>
</dbReference>
<comment type="similarity">
    <text evidence="1">Belongs to the mab-21 family.</text>
</comment>
<dbReference type="GO" id="GO:0032481">
    <property type="term" value="P:positive regulation of type I interferon production"/>
    <property type="evidence" value="ECO:0007669"/>
    <property type="project" value="TreeGrafter"/>
</dbReference>
<organism evidence="5 6">
    <name type="scientific">Alosa alosa</name>
    <name type="common">allis shad</name>
    <dbReference type="NCBI Taxonomy" id="278164"/>
    <lineage>
        <taxon>Eukaryota</taxon>
        <taxon>Metazoa</taxon>
        <taxon>Chordata</taxon>
        <taxon>Craniata</taxon>
        <taxon>Vertebrata</taxon>
        <taxon>Euteleostomi</taxon>
        <taxon>Actinopterygii</taxon>
        <taxon>Neopterygii</taxon>
        <taxon>Teleostei</taxon>
        <taxon>Clupei</taxon>
        <taxon>Clupeiformes</taxon>
        <taxon>Clupeoidei</taxon>
        <taxon>Clupeidae</taxon>
        <taxon>Alosa</taxon>
    </lineage>
</organism>
<feature type="domain" description="Mab-21-like nucleotidyltransferase" evidence="3">
    <location>
        <begin position="162"/>
        <end position="347"/>
    </location>
</feature>
<feature type="domain" description="Mab-21-like HhH/H2TH-like" evidence="4">
    <location>
        <begin position="363"/>
        <end position="463"/>
    </location>
</feature>
<dbReference type="GO" id="GO:0003682">
    <property type="term" value="F:chromatin binding"/>
    <property type="evidence" value="ECO:0007669"/>
    <property type="project" value="TreeGrafter"/>
</dbReference>
<comment type="caution">
    <text evidence="5">The sequence shown here is derived from an EMBL/GenBank/DDBJ whole genome shotgun (WGS) entry which is preliminary data.</text>
</comment>
<dbReference type="GO" id="GO:0005829">
    <property type="term" value="C:cytosol"/>
    <property type="evidence" value="ECO:0007669"/>
    <property type="project" value="TreeGrafter"/>
</dbReference>
<dbReference type="GO" id="GO:2000042">
    <property type="term" value="P:negative regulation of double-strand break repair via homologous recombination"/>
    <property type="evidence" value="ECO:0007669"/>
    <property type="project" value="TreeGrafter"/>
</dbReference>
<name>A0AAV6FZV1_9TELE</name>
<reference evidence="5" key="1">
    <citation type="submission" date="2020-10" db="EMBL/GenBank/DDBJ databases">
        <title>Chromosome-scale genome assembly of the Allis shad, Alosa alosa.</title>
        <authorList>
            <person name="Margot Z."/>
            <person name="Christophe K."/>
            <person name="Cabau C."/>
            <person name="Louis A."/>
            <person name="Berthelot C."/>
            <person name="Parey E."/>
            <person name="Roest Crollius H."/>
            <person name="Montfort J."/>
            <person name="Robinson-Rechavi M."/>
            <person name="Bucao C."/>
            <person name="Bouchez O."/>
            <person name="Gislard M."/>
            <person name="Lluch J."/>
            <person name="Milhes M."/>
            <person name="Lampietro C."/>
            <person name="Lopez Roques C."/>
            <person name="Donnadieu C."/>
            <person name="Braasch I."/>
            <person name="Desvignes T."/>
            <person name="Postlethwait J."/>
            <person name="Bobe J."/>
            <person name="Guiguen Y."/>
        </authorList>
    </citation>
    <scope>NUCLEOTIDE SEQUENCE</scope>
    <source>
        <strain evidence="5">M-15738</strain>
        <tissue evidence="5">Blood</tissue>
    </source>
</reference>
<dbReference type="EMBL" id="JADWDJ010000018">
    <property type="protein sequence ID" value="KAG5266802.1"/>
    <property type="molecule type" value="Genomic_DNA"/>
</dbReference>
<dbReference type="PANTHER" id="PTHR10656:SF35">
    <property type="entry name" value="CYCLIC GMP-AMP SYNTHASE"/>
    <property type="match status" value="1"/>
</dbReference>
<feature type="region of interest" description="Disordered" evidence="2">
    <location>
        <begin position="1"/>
        <end position="112"/>
    </location>
</feature>
<evidence type="ECO:0000256" key="2">
    <source>
        <dbReference type="SAM" id="MobiDB-lite"/>
    </source>
</evidence>
<dbReference type="GO" id="GO:0061501">
    <property type="term" value="F:2',3'-cyclic GMP-AMP synthase activity"/>
    <property type="evidence" value="ECO:0007669"/>
    <property type="project" value="TreeGrafter"/>
</dbReference>
<dbReference type="InterPro" id="IPR024810">
    <property type="entry name" value="MAB21L/cGLR"/>
</dbReference>
<evidence type="ECO:0000259" key="3">
    <source>
        <dbReference type="Pfam" id="PF03281"/>
    </source>
</evidence>
<dbReference type="Gene3D" id="3.30.460.90">
    <property type="match status" value="1"/>
</dbReference>
<dbReference type="Proteomes" id="UP000823561">
    <property type="component" value="Chromosome 18"/>
</dbReference>
<dbReference type="Pfam" id="PF20266">
    <property type="entry name" value="Mab-21_C"/>
    <property type="match status" value="1"/>
</dbReference>
<dbReference type="InterPro" id="IPR046906">
    <property type="entry name" value="Mab-21_HhH/H2TH-like"/>
</dbReference>
<evidence type="ECO:0000313" key="5">
    <source>
        <dbReference type="EMBL" id="KAG5266802.1"/>
    </source>
</evidence>
<dbReference type="InterPro" id="IPR046903">
    <property type="entry name" value="Mab-21-like_nuc_Trfase"/>
</dbReference>
<sequence length="476" mass="54076">MTDRKISPKCQMPRKKTEQKDAKSTDSQRTPTQAKSSTRTPGPKCDRGARRKSTVRSVMVGLPNPPAVSGKGAQRKSPEPKRPPGAAESPRGKSPPPLIRRGCSRDDDLSRGLQKTLDQLKISRDARSKAAKIKNEVVAKIQTHLEKSKNFKEIQPLPTGSYFENLKISNPDEFDVMFTTCVKRVDVQPFGSDGAYYSVKFKRHPQKHVLDDFLSKDYVLCASLMMTEFRREVKTAIKSIQIEGNLKMEPKKPKSPAVTLTLNVDKKEISIDIVLGIEVGGRWPLCAEDGMKIEKWLSKKVKQDLKFKPYYLVPKHEGSANKEEDGVLAKDVWRISFSHVEKFIMKNHGKEKTCCEEKGPKCCRKPCLKLLKHLLGELKAKHETELSKFCSYHAKTTLLHACTVRTQDSDWKLSDLHDCFQLLLQDFVAHLKQRELPNFFIPKHNLLGSVSAESCRKLADYIEKERNNGFPIFKMM</sequence>
<dbReference type="GO" id="GO:0005634">
    <property type="term" value="C:nucleus"/>
    <property type="evidence" value="ECO:0007669"/>
    <property type="project" value="TreeGrafter"/>
</dbReference>
<dbReference type="GO" id="GO:0002230">
    <property type="term" value="P:positive regulation of defense response to virus by host"/>
    <property type="evidence" value="ECO:0007669"/>
    <property type="project" value="TreeGrafter"/>
</dbReference>
<dbReference type="GO" id="GO:0006974">
    <property type="term" value="P:DNA damage response"/>
    <property type="evidence" value="ECO:0007669"/>
    <property type="project" value="TreeGrafter"/>
</dbReference>
<feature type="compositionally biased region" description="Basic and acidic residues" evidence="2">
    <location>
        <begin position="15"/>
        <end position="26"/>
    </location>
</feature>
<dbReference type="PANTHER" id="PTHR10656">
    <property type="entry name" value="CELL FATE DETERMINING PROTEIN MAB21-RELATED"/>
    <property type="match status" value="1"/>
</dbReference>
<dbReference type="GO" id="GO:0002218">
    <property type="term" value="P:activation of innate immune response"/>
    <property type="evidence" value="ECO:0007669"/>
    <property type="project" value="TreeGrafter"/>
</dbReference>
<dbReference type="GO" id="GO:0035861">
    <property type="term" value="C:site of double-strand break"/>
    <property type="evidence" value="ECO:0007669"/>
    <property type="project" value="TreeGrafter"/>
</dbReference>
<evidence type="ECO:0000256" key="1">
    <source>
        <dbReference type="ARBA" id="ARBA00008307"/>
    </source>
</evidence>
<evidence type="ECO:0000313" key="6">
    <source>
        <dbReference type="Proteomes" id="UP000823561"/>
    </source>
</evidence>
<feature type="compositionally biased region" description="Polar residues" evidence="2">
    <location>
        <begin position="27"/>
        <end position="40"/>
    </location>
</feature>
<gene>
    <name evidence="5" type="ORF">AALO_G00236380</name>
</gene>
<dbReference type="GO" id="GO:0071360">
    <property type="term" value="P:cellular response to exogenous dsRNA"/>
    <property type="evidence" value="ECO:0007669"/>
    <property type="project" value="TreeGrafter"/>
</dbReference>